<dbReference type="AlphaFoldDB" id="A0A494XGU2"/>
<organism evidence="1 2">
    <name type="scientific">Cohnella endophytica</name>
    <dbReference type="NCBI Taxonomy" id="2419778"/>
    <lineage>
        <taxon>Bacteria</taxon>
        <taxon>Bacillati</taxon>
        <taxon>Bacillota</taxon>
        <taxon>Bacilli</taxon>
        <taxon>Bacillales</taxon>
        <taxon>Paenibacillaceae</taxon>
        <taxon>Cohnella</taxon>
    </lineage>
</organism>
<comment type="caution">
    <text evidence="1">The sequence shown here is derived from an EMBL/GenBank/DDBJ whole genome shotgun (WGS) entry which is preliminary data.</text>
</comment>
<dbReference type="Pfam" id="PF18934">
    <property type="entry name" value="DUF5682"/>
    <property type="match status" value="1"/>
</dbReference>
<dbReference type="Proteomes" id="UP000282076">
    <property type="component" value="Unassembled WGS sequence"/>
</dbReference>
<sequence>MAEPLQRLPGHERLKGLTEGVRIFGVRHLSPNGAHHLTAFLNEAQPTAVLVEGPSDASALIVQMASKGVVPPIALLAYTEDLPVRTLLYPLAEYSPEYQAFLWATRHGASCEFMDLPSGSALALHELKSVEDAGESEEERVSFLNDQNGLYERIAEIADEPDYEAYWERYFEHNGNPNAYRTAIVELSNQMRELTERDEIVYRPQEAAYNEIREAYMRKRIKDTIAAGHAPSRIVVVTGAFHVSALIGERQAMTDEEFAVLPTSSTRLTLMPYTYYKLSSRSGYGAGNRTPAYFQLFWECLQNGRLQELPKIYMSKLAASMRDKGTYRSTASVIEGVRMAEALAAMKKGKQPTWKDLHDAAVVCLGGGEVSVIADALARIDIGTSIGRLPEGVSQTPIQDDLNRELRRLKMEKYKSPVAQSLELDLRENRRVQSEEAAYLDLHRSVLLHRLELLDVGFARKLPVRQDAATWAEHWAMQWTPETEIRAVESTLKGETIEIAAAYVIHERLQSCEDIVKAAKLIRDACLCRLLDAMSEAQRMLQSLAVDTGNFEQIASAAFELSVLIRFSSIRRHETKSLLPLLRQLFLRGALSLNEAANCNHDAASSVVSAIQMMHAVAQEHYNEVNESLWIRELRQLASRDDRNPKLSGFSFAILLDRDEYSAEQIESEVSRRLSPGIPADLGAGWFEGLSMRNRYALLSRATLWEQLDGYIGSLEDEQFRRSLVYLRRAFAVFEPREKANVSDMLGELWGAGAEDASMMLQRPLTEEEKEKLDELNDFDFGDL</sequence>
<accession>A0A494XGU2</accession>
<dbReference type="InterPro" id="IPR043737">
    <property type="entry name" value="DUF5682"/>
</dbReference>
<gene>
    <name evidence="1" type="ORF">D7Z26_19300</name>
</gene>
<name>A0A494XGU2_9BACL</name>
<reference evidence="1 2" key="1">
    <citation type="submission" date="2018-10" db="EMBL/GenBank/DDBJ databases">
        <title>Cohnella sp. M2MS4P-1, whole genome shotgun sequence.</title>
        <authorList>
            <person name="Tuo L."/>
        </authorList>
    </citation>
    <scope>NUCLEOTIDE SEQUENCE [LARGE SCALE GENOMIC DNA]</scope>
    <source>
        <strain evidence="1 2">M2MS4P-1</strain>
    </source>
</reference>
<evidence type="ECO:0000313" key="2">
    <source>
        <dbReference type="Proteomes" id="UP000282076"/>
    </source>
</evidence>
<dbReference type="RefSeq" id="WP_120978651.1">
    <property type="nucleotide sequence ID" value="NZ_RBZM01000008.1"/>
</dbReference>
<dbReference type="OrthoDB" id="9768066at2"/>
<evidence type="ECO:0008006" key="3">
    <source>
        <dbReference type="Google" id="ProtNLM"/>
    </source>
</evidence>
<dbReference type="EMBL" id="RBZM01000008">
    <property type="protein sequence ID" value="RKP49967.1"/>
    <property type="molecule type" value="Genomic_DNA"/>
</dbReference>
<protein>
    <recommendedName>
        <fullName evidence="3">ChaN family lipoprotein</fullName>
    </recommendedName>
</protein>
<evidence type="ECO:0000313" key="1">
    <source>
        <dbReference type="EMBL" id="RKP49967.1"/>
    </source>
</evidence>
<keyword evidence="2" id="KW-1185">Reference proteome</keyword>
<proteinExistence type="predicted"/>